<dbReference type="Proteomes" id="UP000822688">
    <property type="component" value="Chromosome 5"/>
</dbReference>
<evidence type="ECO:0000313" key="1">
    <source>
        <dbReference type="EMBL" id="KAG0578011.1"/>
    </source>
</evidence>
<protein>
    <submittedName>
        <fullName evidence="1">Uncharacterized protein</fullName>
    </submittedName>
</protein>
<organism evidence="1 2">
    <name type="scientific">Ceratodon purpureus</name>
    <name type="common">Fire moss</name>
    <name type="synonym">Dicranum purpureum</name>
    <dbReference type="NCBI Taxonomy" id="3225"/>
    <lineage>
        <taxon>Eukaryota</taxon>
        <taxon>Viridiplantae</taxon>
        <taxon>Streptophyta</taxon>
        <taxon>Embryophyta</taxon>
        <taxon>Bryophyta</taxon>
        <taxon>Bryophytina</taxon>
        <taxon>Bryopsida</taxon>
        <taxon>Dicranidae</taxon>
        <taxon>Pseudoditrichales</taxon>
        <taxon>Ditrichaceae</taxon>
        <taxon>Ceratodon</taxon>
    </lineage>
</organism>
<sequence>MLFPGWCTVSSQSRTQERIGSGSSGGCNTSVSPVTGYGCRLGAYNYSTPTSAWGAFAVDILAFSEPGIASESAEIGVQLTLQQLGYFTTPDSARKFFSERHQVRGGATGSVCRVEIQAVGVGEAGAVFVDVNGES</sequence>
<dbReference type="AlphaFoldDB" id="A0A8T0I5P7"/>
<accession>A0A8T0I5P7</accession>
<name>A0A8T0I5P7_CERPU</name>
<gene>
    <name evidence="1" type="ORF">KC19_5G198100</name>
</gene>
<comment type="caution">
    <text evidence="1">The sequence shown here is derived from an EMBL/GenBank/DDBJ whole genome shotgun (WGS) entry which is preliminary data.</text>
</comment>
<evidence type="ECO:0000313" key="2">
    <source>
        <dbReference type="Proteomes" id="UP000822688"/>
    </source>
</evidence>
<keyword evidence="2" id="KW-1185">Reference proteome</keyword>
<dbReference type="EMBL" id="CM026425">
    <property type="protein sequence ID" value="KAG0578011.1"/>
    <property type="molecule type" value="Genomic_DNA"/>
</dbReference>
<reference evidence="1" key="1">
    <citation type="submission" date="2020-06" db="EMBL/GenBank/DDBJ databases">
        <title>WGS assembly of Ceratodon purpureus strain R40.</title>
        <authorList>
            <person name="Carey S.B."/>
            <person name="Jenkins J."/>
            <person name="Shu S."/>
            <person name="Lovell J.T."/>
            <person name="Sreedasyam A."/>
            <person name="Maumus F."/>
            <person name="Tiley G.P."/>
            <person name="Fernandez-Pozo N."/>
            <person name="Barry K."/>
            <person name="Chen C."/>
            <person name="Wang M."/>
            <person name="Lipzen A."/>
            <person name="Daum C."/>
            <person name="Saski C.A."/>
            <person name="Payton A.C."/>
            <person name="Mcbreen J.C."/>
            <person name="Conrad R.E."/>
            <person name="Kollar L.M."/>
            <person name="Olsson S."/>
            <person name="Huttunen S."/>
            <person name="Landis J.B."/>
            <person name="Wickett N.J."/>
            <person name="Johnson M.G."/>
            <person name="Rensing S.A."/>
            <person name="Grimwood J."/>
            <person name="Schmutz J."/>
            <person name="Mcdaniel S.F."/>
        </authorList>
    </citation>
    <scope>NUCLEOTIDE SEQUENCE</scope>
    <source>
        <strain evidence="1">R40</strain>
    </source>
</reference>
<proteinExistence type="predicted"/>